<dbReference type="InterPro" id="IPR000550">
    <property type="entry name" value="Hppk"/>
</dbReference>
<dbReference type="Proteomes" id="UP000610746">
    <property type="component" value="Unassembled WGS sequence"/>
</dbReference>
<evidence type="ECO:0000256" key="11">
    <source>
        <dbReference type="ARBA" id="ARBA00029766"/>
    </source>
</evidence>
<comment type="similarity">
    <text evidence="2">Belongs to the HPPK family.</text>
</comment>
<protein>
    <recommendedName>
        <fullName evidence="4">2-amino-4-hydroxy-6-hydroxymethyldihydropteridine pyrophosphokinase</fullName>
        <ecNumber evidence="3">2.7.6.3</ecNumber>
    </recommendedName>
    <alternativeName>
        <fullName evidence="11">6-hydroxymethyl-7,8-dihydropterin pyrophosphokinase</fullName>
    </alternativeName>
    <alternativeName>
        <fullName evidence="12">7,8-dihydro-6-hydroxymethylpterin-pyrophosphokinase</fullName>
    </alternativeName>
</protein>
<reference evidence="14" key="1">
    <citation type="submission" date="2020-05" db="EMBL/GenBank/DDBJ databases">
        <title>Genomic Encyclopedia of Type Strains, Phase IV (KMG-V): Genome sequencing to study the core and pangenomes of soil and plant-associated prokaryotes.</title>
        <authorList>
            <person name="Whitman W."/>
        </authorList>
    </citation>
    <scope>NUCLEOTIDE SEQUENCE</scope>
    <source>
        <strain evidence="14">16F</strain>
    </source>
</reference>
<evidence type="ECO:0000256" key="2">
    <source>
        <dbReference type="ARBA" id="ARBA00005810"/>
    </source>
</evidence>
<dbReference type="NCBIfam" id="TIGR01498">
    <property type="entry name" value="folK"/>
    <property type="match status" value="1"/>
</dbReference>
<keyword evidence="9" id="KW-0289">Folate biosynthesis</keyword>
<evidence type="ECO:0000256" key="7">
    <source>
        <dbReference type="ARBA" id="ARBA00022777"/>
    </source>
</evidence>
<evidence type="ECO:0000256" key="9">
    <source>
        <dbReference type="ARBA" id="ARBA00022909"/>
    </source>
</evidence>
<evidence type="ECO:0000256" key="3">
    <source>
        <dbReference type="ARBA" id="ARBA00013253"/>
    </source>
</evidence>
<comment type="function">
    <text evidence="10">Catalyzes the transfer of pyrophosphate from adenosine triphosphate (ATP) to 6-hydroxymethyl-7,8-dihydropterin, an enzymatic step in folate biosynthesis pathway.</text>
</comment>
<dbReference type="EMBL" id="JABSNO010000008">
    <property type="protein sequence ID" value="NRS92370.1"/>
    <property type="molecule type" value="Genomic_DNA"/>
</dbReference>
<keyword evidence="8" id="KW-0067">ATP-binding</keyword>
<dbReference type="GO" id="GO:0046656">
    <property type="term" value="P:folic acid biosynthetic process"/>
    <property type="evidence" value="ECO:0007669"/>
    <property type="project" value="UniProtKB-KW"/>
</dbReference>
<dbReference type="SUPFAM" id="SSF55083">
    <property type="entry name" value="6-hydroxymethyl-7,8-dihydropterin pyrophosphokinase, HPPK"/>
    <property type="match status" value="1"/>
</dbReference>
<gene>
    <name evidence="14" type="ORF">HNQ03_001438</name>
</gene>
<evidence type="ECO:0000256" key="1">
    <source>
        <dbReference type="ARBA" id="ARBA00005051"/>
    </source>
</evidence>
<dbReference type="PANTHER" id="PTHR43071:SF1">
    <property type="entry name" value="2-AMINO-4-HYDROXY-6-HYDROXYMETHYLDIHYDROPTERIDINE PYROPHOSPHOKINASE"/>
    <property type="match status" value="1"/>
</dbReference>
<dbReference type="Gene3D" id="3.30.70.560">
    <property type="entry name" value="7,8-Dihydro-6-hydroxymethylpterin-pyrophosphokinase HPPK"/>
    <property type="match status" value="1"/>
</dbReference>
<keyword evidence="5 14" id="KW-0808">Transferase</keyword>
<evidence type="ECO:0000256" key="4">
    <source>
        <dbReference type="ARBA" id="ARBA00016218"/>
    </source>
</evidence>
<evidence type="ECO:0000313" key="15">
    <source>
        <dbReference type="Proteomes" id="UP000610746"/>
    </source>
</evidence>
<evidence type="ECO:0000256" key="8">
    <source>
        <dbReference type="ARBA" id="ARBA00022840"/>
    </source>
</evidence>
<keyword evidence="15" id="KW-1185">Reference proteome</keyword>
<dbReference type="UniPathway" id="UPA00077">
    <property type="reaction ID" value="UER00155"/>
</dbReference>
<evidence type="ECO:0000259" key="13">
    <source>
        <dbReference type="Pfam" id="PF01288"/>
    </source>
</evidence>
<keyword evidence="6" id="KW-0547">Nucleotide-binding</keyword>
<dbReference type="GO" id="GO:0046654">
    <property type="term" value="P:tetrahydrofolate biosynthetic process"/>
    <property type="evidence" value="ECO:0007669"/>
    <property type="project" value="UniProtKB-UniPathway"/>
</dbReference>
<dbReference type="PANTHER" id="PTHR43071">
    <property type="entry name" value="2-AMINO-4-HYDROXY-6-HYDROXYMETHYLDIHYDROPTERIDINE PYROPHOSPHOKINASE"/>
    <property type="match status" value="1"/>
</dbReference>
<evidence type="ECO:0000256" key="10">
    <source>
        <dbReference type="ARBA" id="ARBA00029409"/>
    </source>
</evidence>
<sequence length="146" mass="16666">MSQHVSVLLLGSNLGNKTNNIEEALKCLENEGCEIFQKTEIAISLPVEFVSSNNFCNIATSIRMHYSPVQLLNIIKKIERNMGRMYDSKAIGGYEDRIIDIDIISFDGINFSSRKLEIPHLKNTLEREFSKVLLIELENLNKKHNI</sequence>
<evidence type="ECO:0000313" key="14">
    <source>
        <dbReference type="EMBL" id="NRS92370.1"/>
    </source>
</evidence>
<comment type="caution">
    <text evidence="14">The sequence shown here is derived from an EMBL/GenBank/DDBJ whole genome shotgun (WGS) entry which is preliminary data.</text>
</comment>
<dbReference type="EC" id="2.7.6.3" evidence="3"/>
<organism evidence="14 15">
    <name type="scientific">Frigoriflavimonas asaccharolytica</name>
    <dbReference type="NCBI Taxonomy" id="2735899"/>
    <lineage>
        <taxon>Bacteria</taxon>
        <taxon>Pseudomonadati</taxon>
        <taxon>Bacteroidota</taxon>
        <taxon>Flavobacteriia</taxon>
        <taxon>Flavobacteriales</taxon>
        <taxon>Weeksellaceae</taxon>
        <taxon>Frigoriflavimonas</taxon>
    </lineage>
</organism>
<evidence type="ECO:0000256" key="12">
    <source>
        <dbReference type="ARBA" id="ARBA00033413"/>
    </source>
</evidence>
<dbReference type="RefSeq" id="WP_173778977.1">
    <property type="nucleotide sequence ID" value="NZ_JABSNO010000008.1"/>
</dbReference>
<proteinExistence type="inferred from homology"/>
<dbReference type="Pfam" id="PF01288">
    <property type="entry name" value="HPPK"/>
    <property type="match status" value="1"/>
</dbReference>
<dbReference type="InterPro" id="IPR035907">
    <property type="entry name" value="Hppk_sf"/>
</dbReference>
<evidence type="ECO:0000256" key="6">
    <source>
        <dbReference type="ARBA" id="ARBA00022741"/>
    </source>
</evidence>
<dbReference type="GO" id="GO:0005524">
    <property type="term" value="F:ATP binding"/>
    <property type="evidence" value="ECO:0007669"/>
    <property type="project" value="UniProtKB-KW"/>
</dbReference>
<feature type="domain" description="7,8-dihydro-6-hydroxymethylpterin-pyrophosphokinase" evidence="13">
    <location>
        <begin position="8"/>
        <end position="138"/>
    </location>
</feature>
<comment type="pathway">
    <text evidence="1">Cofactor biosynthesis; tetrahydrofolate biosynthesis; 2-amino-4-hydroxy-6-hydroxymethyl-7,8-dihydropteridine diphosphate from 7,8-dihydroneopterin triphosphate: step 4/4.</text>
</comment>
<dbReference type="GO" id="GO:0003848">
    <property type="term" value="F:2-amino-4-hydroxy-6-hydroxymethyldihydropteridine diphosphokinase activity"/>
    <property type="evidence" value="ECO:0007669"/>
    <property type="project" value="UniProtKB-EC"/>
</dbReference>
<evidence type="ECO:0000256" key="5">
    <source>
        <dbReference type="ARBA" id="ARBA00022679"/>
    </source>
</evidence>
<keyword evidence="7" id="KW-0418">Kinase</keyword>
<name>A0A8J8K525_9FLAO</name>
<dbReference type="GO" id="GO:0016301">
    <property type="term" value="F:kinase activity"/>
    <property type="evidence" value="ECO:0007669"/>
    <property type="project" value="UniProtKB-KW"/>
</dbReference>
<accession>A0A8J8K525</accession>
<dbReference type="AlphaFoldDB" id="A0A8J8K525"/>